<feature type="transmembrane region" description="Helical" evidence="7">
    <location>
        <begin position="140"/>
        <end position="157"/>
    </location>
</feature>
<dbReference type="PANTHER" id="PTHR42920:SF15">
    <property type="entry name" value="MEMBRANE PROTEIN"/>
    <property type="match status" value="1"/>
</dbReference>
<evidence type="ECO:0000313" key="10">
    <source>
        <dbReference type="Proteomes" id="UP000036356"/>
    </source>
</evidence>
<comment type="subcellular location">
    <subcellularLocation>
        <location evidence="1">Cell membrane</location>
        <topology evidence="1">Multi-pass membrane protein</topology>
    </subcellularLocation>
</comment>
<dbReference type="RefSeq" id="WP_047811610.1">
    <property type="nucleotide sequence ID" value="NZ_LDZY01000016.1"/>
</dbReference>
<dbReference type="AlphaFoldDB" id="A0A0J1FL09"/>
<accession>A0A0J1FL09</accession>
<dbReference type="InterPro" id="IPR037185">
    <property type="entry name" value="EmrE-like"/>
</dbReference>
<feature type="domain" description="EamA" evidence="8">
    <location>
        <begin position="23"/>
        <end position="156"/>
    </location>
</feature>
<sequence>MEASTTSTIQGTRRSTPHIRIKAYSVLIISSILYAGNVIAGKLIAGHVPSAGLSALRGVLGLLIIVPLTWSRVKTATRPGRKDLFQLFVLGFFGITLAYLTFIVGMKYSSGTNASIISATSPALTNTLLVIGFKAKLNKLQILGIITSFLGLLIVFTEGSLHHLLTLKLGLGDIILFINVSSMAIFYVLGQKIMEKLSSVVTSIYALAFGTFLLIPPGVWQLTTKPWHLTLFDFLMIIYMGCFVTGFAFFLNLVGINLIGSGQATILSNLQPVLTIVLSIFILGESLSFYHWAGFVLVIFGIILSLAKPEQSVKNIA</sequence>
<feature type="transmembrane region" description="Helical" evidence="7">
    <location>
        <begin position="114"/>
        <end position="133"/>
    </location>
</feature>
<feature type="transmembrane region" description="Helical" evidence="7">
    <location>
        <begin position="266"/>
        <end position="283"/>
    </location>
</feature>
<keyword evidence="10" id="KW-1185">Reference proteome</keyword>
<keyword evidence="6 7" id="KW-0472">Membrane</keyword>
<feature type="transmembrane region" description="Helical" evidence="7">
    <location>
        <begin position="51"/>
        <end position="73"/>
    </location>
</feature>
<comment type="caution">
    <text evidence="9">The sequence shown here is derived from an EMBL/GenBank/DDBJ whole genome shotgun (WGS) entry which is preliminary data.</text>
</comment>
<dbReference type="Gene3D" id="1.10.3730.20">
    <property type="match status" value="1"/>
</dbReference>
<protein>
    <submittedName>
        <fullName evidence="9">EamA-like transporter family protein</fullName>
    </submittedName>
</protein>
<dbReference type="GO" id="GO:0005886">
    <property type="term" value="C:plasma membrane"/>
    <property type="evidence" value="ECO:0007669"/>
    <property type="project" value="UniProtKB-SubCell"/>
</dbReference>
<proteinExistence type="inferred from homology"/>
<gene>
    <name evidence="9" type="ORF">DEAC_c38320</name>
</gene>
<dbReference type="PATRIC" id="fig|476652.3.peg.4056"/>
<feature type="transmembrane region" description="Helical" evidence="7">
    <location>
        <begin position="236"/>
        <end position="259"/>
    </location>
</feature>
<name>A0A0J1FL09_9FIRM</name>
<evidence type="ECO:0000313" key="9">
    <source>
        <dbReference type="EMBL" id="KLU64199.1"/>
    </source>
</evidence>
<evidence type="ECO:0000256" key="4">
    <source>
        <dbReference type="ARBA" id="ARBA00022692"/>
    </source>
</evidence>
<dbReference type="Pfam" id="PF00892">
    <property type="entry name" value="EamA"/>
    <property type="match status" value="2"/>
</dbReference>
<feature type="transmembrane region" description="Helical" evidence="7">
    <location>
        <begin position="23"/>
        <end position="45"/>
    </location>
</feature>
<feature type="domain" description="EamA" evidence="8">
    <location>
        <begin position="171"/>
        <end position="306"/>
    </location>
</feature>
<dbReference type="SUPFAM" id="SSF103481">
    <property type="entry name" value="Multidrug resistance efflux transporter EmrE"/>
    <property type="match status" value="2"/>
</dbReference>
<keyword evidence="3" id="KW-1003">Cell membrane</keyword>
<keyword evidence="5 7" id="KW-1133">Transmembrane helix</keyword>
<evidence type="ECO:0000256" key="5">
    <source>
        <dbReference type="ARBA" id="ARBA00022989"/>
    </source>
</evidence>
<dbReference type="InterPro" id="IPR051258">
    <property type="entry name" value="Diverse_Substrate_Transporter"/>
</dbReference>
<feature type="transmembrane region" description="Helical" evidence="7">
    <location>
        <begin position="289"/>
        <end position="307"/>
    </location>
</feature>
<organism evidence="9 10">
    <name type="scientific">Desulfosporosinus acididurans</name>
    <dbReference type="NCBI Taxonomy" id="476652"/>
    <lineage>
        <taxon>Bacteria</taxon>
        <taxon>Bacillati</taxon>
        <taxon>Bacillota</taxon>
        <taxon>Clostridia</taxon>
        <taxon>Eubacteriales</taxon>
        <taxon>Desulfitobacteriaceae</taxon>
        <taxon>Desulfosporosinus</taxon>
    </lineage>
</organism>
<keyword evidence="4 7" id="KW-0812">Transmembrane</keyword>
<dbReference type="Proteomes" id="UP000036356">
    <property type="component" value="Unassembled WGS sequence"/>
</dbReference>
<feature type="transmembrane region" description="Helical" evidence="7">
    <location>
        <begin position="169"/>
        <end position="190"/>
    </location>
</feature>
<dbReference type="PANTHER" id="PTHR42920">
    <property type="entry name" value="OS03G0707200 PROTEIN-RELATED"/>
    <property type="match status" value="1"/>
</dbReference>
<dbReference type="STRING" id="476652.DEAC_c38320"/>
<dbReference type="EMBL" id="LDZY01000016">
    <property type="protein sequence ID" value="KLU64199.1"/>
    <property type="molecule type" value="Genomic_DNA"/>
</dbReference>
<feature type="transmembrane region" description="Helical" evidence="7">
    <location>
        <begin position="85"/>
        <end position="108"/>
    </location>
</feature>
<evidence type="ECO:0000256" key="6">
    <source>
        <dbReference type="ARBA" id="ARBA00023136"/>
    </source>
</evidence>
<reference evidence="9 10" key="1">
    <citation type="submission" date="2015-06" db="EMBL/GenBank/DDBJ databases">
        <title>Draft genome of the moderately acidophilic sulfate reducer Candidatus Desulfosporosinus acididurans strain M1.</title>
        <authorList>
            <person name="Poehlein A."/>
            <person name="Petzsch P."/>
            <person name="Johnson B.D."/>
            <person name="Schloemann M."/>
            <person name="Daniel R."/>
            <person name="Muehling M."/>
        </authorList>
    </citation>
    <scope>NUCLEOTIDE SEQUENCE [LARGE SCALE GENOMIC DNA]</scope>
    <source>
        <strain evidence="9 10">M1</strain>
    </source>
</reference>
<evidence type="ECO:0000256" key="2">
    <source>
        <dbReference type="ARBA" id="ARBA00007362"/>
    </source>
</evidence>
<feature type="transmembrane region" description="Helical" evidence="7">
    <location>
        <begin position="197"/>
        <end position="216"/>
    </location>
</feature>
<evidence type="ECO:0000259" key="8">
    <source>
        <dbReference type="Pfam" id="PF00892"/>
    </source>
</evidence>
<evidence type="ECO:0000256" key="7">
    <source>
        <dbReference type="SAM" id="Phobius"/>
    </source>
</evidence>
<evidence type="ECO:0000256" key="3">
    <source>
        <dbReference type="ARBA" id="ARBA00022475"/>
    </source>
</evidence>
<comment type="similarity">
    <text evidence="2">Belongs to the EamA transporter family.</text>
</comment>
<dbReference type="InterPro" id="IPR000620">
    <property type="entry name" value="EamA_dom"/>
</dbReference>
<evidence type="ECO:0000256" key="1">
    <source>
        <dbReference type="ARBA" id="ARBA00004651"/>
    </source>
</evidence>